<dbReference type="GO" id="GO:0009307">
    <property type="term" value="P:DNA restriction-modification system"/>
    <property type="evidence" value="ECO:0007669"/>
    <property type="project" value="UniProtKB-KW"/>
</dbReference>
<comment type="similarity">
    <text evidence="1">Belongs to the type-I restriction system S methylase family.</text>
</comment>
<dbReference type="RefSeq" id="WP_088133715.1">
    <property type="nucleotide sequence ID" value="NZ_CP018835.1"/>
</dbReference>
<dbReference type="InterPro" id="IPR044946">
    <property type="entry name" value="Restrct_endonuc_typeI_TRD_sf"/>
</dbReference>
<dbReference type="GO" id="GO:0003677">
    <property type="term" value="F:DNA binding"/>
    <property type="evidence" value="ECO:0007669"/>
    <property type="project" value="UniProtKB-KW"/>
</dbReference>
<dbReference type="OrthoDB" id="9798929at2"/>
<dbReference type="KEGG" id="vga:BSQ33_06950"/>
<reference evidence="5 6" key="1">
    <citation type="submission" date="2016-12" db="EMBL/GenBank/DDBJ databases">
        <authorList>
            <person name="Song W.-J."/>
            <person name="Kurnit D.M."/>
        </authorList>
    </citation>
    <scope>NUCLEOTIDE SEQUENCE [LARGE SCALE GENOMIC DNA]</scope>
    <source>
        <strain evidence="5 6">ATCC 43942</strain>
    </source>
</reference>
<gene>
    <name evidence="5" type="ORF">BSQ33_06950</name>
</gene>
<dbReference type="PANTHER" id="PTHR30408:SF12">
    <property type="entry name" value="TYPE I RESTRICTION ENZYME MJAVIII SPECIFICITY SUBUNIT"/>
    <property type="match status" value="1"/>
</dbReference>
<protein>
    <recommendedName>
        <fullName evidence="4">Type I restriction modification DNA specificity domain-containing protein</fullName>
    </recommendedName>
</protein>
<evidence type="ECO:0000313" key="6">
    <source>
        <dbReference type="Proteomes" id="UP000196708"/>
    </source>
</evidence>
<dbReference type="CDD" id="cd17246">
    <property type="entry name" value="RMtype1_S_SonII-TRD2-CR2_like"/>
    <property type="match status" value="1"/>
</dbReference>
<dbReference type="Gene3D" id="1.10.287.1120">
    <property type="entry name" value="Bipartite methylase S protein"/>
    <property type="match status" value="1"/>
</dbReference>
<dbReference type="EMBL" id="CP018835">
    <property type="protein sequence ID" value="ASA55466.1"/>
    <property type="molecule type" value="Genomic_DNA"/>
</dbReference>
<dbReference type="Proteomes" id="UP000196708">
    <property type="component" value="Chromosome 1"/>
</dbReference>
<accession>A0A1Z2SE59</accession>
<dbReference type="Pfam" id="PF01420">
    <property type="entry name" value="Methylase_S"/>
    <property type="match status" value="2"/>
</dbReference>
<dbReference type="InterPro" id="IPR052021">
    <property type="entry name" value="Type-I_RS_S_subunit"/>
</dbReference>
<feature type="domain" description="Type I restriction modification DNA specificity" evidence="4">
    <location>
        <begin position="50"/>
        <end position="200"/>
    </location>
</feature>
<dbReference type="InterPro" id="IPR000055">
    <property type="entry name" value="Restrct_endonuc_typeI_TRD"/>
</dbReference>
<evidence type="ECO:0000256" key="3">
    <source>
        <dbReference type="ARBA" id="ARBA00023125"/>
    </source>
</evidence>
<dbReference type="Gene3D" id="3.90.220.20">
    <property type="entry name" value="DNA methylase specificity domains"/>
    <property type="match status" value="2"/>
</dbReference>
<dbReference type="REBASE" id="204902">
    <property type="entry name" value="S.Vga43942I"/>
</dbReference>
<organism evidence="5 6">
    <name type="scientific">Vibrio gazogenes</name>
    <dbReference type="NCBI Taxonomy" id="687"/>
    <lineage>
        <taxon>Bacteria</taxon>
        <taxon>Pseudomonadati</taxon>
        <taxon>Pseudomonadota</taxon>
        <taxon>Gammaproteobacteria</taxon>
        <taxon>Vibrionales</taxon>
        <taxon>Vibrionaceae</taxon>
        <taxon>Vibrio</taxon>
    </lineage>
</organism>
<proteinExistence type="inferred from homology"/>
<evidence type="ECO:0000256" key="2">
    <source>
        <dbReference type="ARBA" id="ARBA00022747"/>
    </source>
</evidence>
<evidence type="ECO:0000313" key="5">
    <source>
        <dbReference type="EMBL" id="ASA55466.1"/>
    </source>
</evidence>
<feature type="domain" description="Type I restriction modification DNA specificity" evidence="4">
    <location>
        <begin position="273"/>
        <end position="415"/>
    </location>
</feature>
<keyword evidence="2" id="KW-0680">Restriction system</keyword>
<dbReference type="AlphaFoldDB" id="A0A1Z2SE59"/>
<evidence type="ECO:0000256" key="1">
    <source>
        <dbReference type="ARBA" id="ARBA00010923"/>
    </source>
</evidence>
<name>A0A1Z2SE59_VIBGA</name>
<dbReference type="PANTHER" id="PTHR30408">
    <property type="entry name" value="TYPE-1 RESTRICTION ENZYME ECOKI SPECIFICITY PROTEIN"/>
    <property type="match status" value="1"/>
</dbReference>
<keyword evidence="3" id="KW-0238">DNA-binding</keyword>
<sequence>MGKYQAYSEYRSWNNEWISRLPASWQLVPLKYICSGFVKDGPHETPKFMDDGIPFLSVDGIQDNKLVFNGCRYISEEDHIRYSMKCHPKQGDVLLGKAASVGKVAYVDSNIDFNVWSPLAVITAKSNRYGKYIYYCLQSNMLQAQCEVFANSNTQKNLGMNTIDNLDMPLPSENEADVITNFLDHETAKIDTLIEKQQQLIKLLKEKRQAVISHAVTKGLNPQAPMKDSGVEWLGEVPEHWDVVPLKYLVDEKAAGPYGASLTKAMYTISGIKVYGQQQVISNDFTVGDYFISEDKYKEMTRYTVFPDDVLVSVMGTVGKVAVVPKSAEFGIINPRLVRYKFASTKILPRFVQALIMSLRYQSRLSEASQGSTMEGLNMGILGDLPLAFPNLEEQAQLLDFIDKKITKYSTAINKAQEFVELSSERRTALISAAVTGKIDVRNWQAPTSQNQALEQTA</sequence>
<evidence type="ECO:0000259" key="4">
    <source>
        <dbReference type="Pfam" id="PF01420"/>
    </source>
</evidence>
<dbReference type="SUPFAM" id="SSF116734">
    <property type="entry name" value="DNA methylase specificity domain"/>
    <property type="match status" value="2"/>
</dbReference>